<evidence type="ECO:0000313" key="2">
    <source>
        <dbReference type="EMBL" id="KAK7407328.1"/>
    </source>
</evidence>
<reference evidence="2 3" key="1">
    <citation type="submission" date="2024-01" db="EMBL/GenBank/DDBJ databases">
        <title>The genomes of 5 underutilized Papilionoideae crops provide insights into root nodulation and disease resistanc.</title>
        <authorList>
            <person name="Jiang F."/>
        </authorList>
    </citation>
    <scope>NUCLEOTIDE SEQUENCE [LARGE SCALE GENOMIC DNA]</scope>
    <source>
        <strain evidence="2">DUOXIRENSHENG_FW03</strain>
        <tissue evidence="2">Leaves</tissue>
    </source>
</reference>
<dbReference type="Proteomes" id="UP001386955">
    <property type="component" value="Unassembled WGS sequence"/>
</dbReference>
<dbReference type="PANTHER" id="PTHR37736">
    <property type="entry name" value="GLYCINE-RICH PROTEIN"/>
    <property type="match status" value="1"/>
</dbReference>
<feature type="compositionally biased region" description="Low complexity" evidence="1">
    <location>
        <begin position="384"/>
        <end position="405"/>
    </location>
</feature>
<evidence type="ECO:0000256" key="1">
    <source>
        <dbReference type="SAM" id="MobiDB-lite"/>
    </source>
</evidence>
<protein>
    <recommendedName>
        <fullName evidence="4">Glycine-rich protein</fullName>
    </recommendedName>
</protein>
<evidence type="ECO:0008006" key="4">
    <source>
        <dbReference type="Google" id="ProtNLM"/>
    </source>
</evidence>
<feature type="region of interest" description="Disordered" evidence="1">
    <location>
        <begin position="280"/>
        <end position="435"/>
    </location>
</feature>
<gene>
    <name evidence="2" type="ORF">VNO78_09156</name>
</gene>
<organism evidence="2 3">
    <name type="scientific">Psophocarpus tetragonolobus</name>
    <name type="common">Winged bean</name>
    <name type="synonym">Dolichos tetragonolobus</name>
    <dbReference type="NCBI Taxonomy" id="3891"/>
    <lineage>
        <taxon>Eukaryota</taxon>
        <taxon>Viridiplantae</taxon>
        <taxon>Streptophyta</taxon>
        <taxon>Embryophyta</taxon>
        <taxon>Tracheophyta</taxon>
        <taxon>Spermatophyta</taxon>
        <taxon>Magnoliopsida</taxon>
        <taxon>eudicotyledons</taxon>
        <taxon>Gunneridae</taxon>
        <taxon>Pentapetalae</taxon>
        <taxon>rosids</taxon>
        <taxon>fabids</taxon>
        <taxon>Fabales</taxon>
        <taxon>Fabaceae</taxon>
        <taxon>Papilionoideae</taxon>
        <taxon>50 kb inversion clade</taxon>
        <taxon>NPAAA clade</taxon>
        <taxon>indigoferoid/millettioid clade</taxon>
        <taxon>Phaseoleae</taxon>
        <taxon>Psophocarpus</taxon>
    </lineage>
</organism>
<feature type="compositionally biased region" description="Gly residues" evidence="1">
    <location>
        <begin position="409"/>
        <end position="422"/>
    </location>
</feature>
<proteinExistence type="predicted"/>
<feature type="region of interest" description="Disordered" evidence="1">
    <location>
        <begin position="87"/>
        <end position="109"/>
    </location>
</feature>
<dbReference type="AlphaFoldDB" id="A0AAN9T6C8"/>
<feature type="compositionally biased region" description="Polar residues" evidence="1">
    <location>
        <begin position="100"/>
        <end position="109"/>
    </location>
</feature>
<feature type="compositionally biased region" description="Gly residues" evidence="1">
    <location>
        <begin position="359"/>
        <end position="383"/>
    </location>
</feature>
<dbReference type="PANTHER" id="PTHR37736:SF1">
    <property type="entry name" value="GLYCINE-RICH PROTEIN"/>
    <property type="match status" value="1"/>
</dbReference>
<accession>A0AAN9T6C8</accession>
<name>A0AAN9T6C8_PSOTE</name>
<evidence type="ECO:0000313" key="3">
    <source>
        <dbReference type="Proteomes" id="UP001386955"/>
    </source>
</evidence>
<keyword evidence="3" id="KW-1185">Reference proteome</keyword>
<feature type="compositionally biased region" description="Basic and acidic residues" evidence="1">
    <location>
        <begin position="331"/>
        <end position="343"/>
    </location>
</feature>
<sequence>MAATANPDVAGADGPVMSLINKRVRNLKKKLNRILAMEESFSQGKPLNKEQEEVLRSKPSVLALIDEFEKLRQPLASALSEELLNTAQNRRETETETETLAESSGSAEPQLHSNDVVVEDLLNLLYFGSLFDVKSDFASTMLTRTHERGCCLTYDYVTDDATDLLGEKDLDSISSLRGLLVSRPADSSFSHKNALQRCVEHAKLWLAKSDQPIGPDADVTYAGLREKLNKIMSSEYFTTTPEMKASVEVAAAAAGGNYVSFHVPVHGSVVPVEVEPPVFQSQEKDEGSTNFQGHGSEDEQTDPEGELQKDEVEAENAVEVSVQHEQNPQAEVEHNERDVEAKEQQSYPRRGYQNHRGGRGGGGGRRGYSNGRGGRSGGRGGYQNGRNQYYDQPGNYYPRNYYNNRGRGGRGGGYYNNHGAGGPVDHVAGDVGVQS</sequence>
<comment type="caution">
    <text evidence="2">The sequence shown here is derived from an EMBL/GenBank/DDBJ whole genome shotgun (WGS) entry which is preliminary data.</text>
</comment>
<dbReference type="EMBL" id="JAYMYS010000002">
    <property type="protein sequence ID" value="KAK7407328.1"/>
    <property type="molecule type" value="Genomic_DNA"/>
</dbReference>